<reference evidence="1 2" key="1">
    <citation type="journal article" date="2020" name="ISME J.">
        <title>Comparative genomics reveals insights into cyanobacterial evolution and habitat adaptation.</title>
        <authorList>
            <person name="Chen M.Y."/>
            <person name="Teng W.K."/>
            <person name="Zhao L."/>
            <person name="Hu C.X."/>
            <person name="Zhou Y.K."/>
            <person name="Han B.P."/>
            <person name="Song L.R."/>
            <person name="Shu W.S."/>
        </authorList>
    </citation>
    <scope>NUCLEOTIDE SEQUENCE [LARGE SCALE GENOMIC DNA]</scope>
    <source>
        <strain evidence="1 2">FACHB-391</strain>
    </source>
</reference>
<protein>
    <submittedName>
        <fullName evidence="1">HNH endonuclease</fullName>
    </submittedName>
</protein>
<evidence type="ECO:0000313" key="2">
    <source>
        <dbReference type="Proteomes" id="UP000604661"/>
    </source>
</evidence>
<keyword evidence="1" id="KW-0540">Nuclease</keyword>
<keyword evidence="1" id="KW-0255">Endonuclease</keyword>
<accession>A0ABR8ESI0</accession>
<dbReference type="GO" id="GO:0004519">
    <property type="term" value="F:endonuclease activity"/>
    <property type="evidence" value="ECO:0007669"/>
    <property type="project" value="UniProtKB-KW"/>
</dbReference>
<sequence length="67" mass="8003">MPSKSQSRYPENWSDIALDVKQPVGWRCSKCRLQCIRPLDDTKKLTRSLRMEQMQPYTEEMVELDKQ</sequence>
<proteinExistence type="predicted"/>
<comment type="caution">
    <text evidence="1">The sequence shown here is derived from an EMBL/GenBank/DDBJ whole genome shotgun (WGS) entry which is preliminary data.</text>
</comment>
<evidence type="ECO:0000313" key="1">
    <source>
        <dbReference type="EMBL" id="MBD2560519.1"/>
    </source>
</evidence>
<keyword evidence="1" id="KW-0378">Hydrolase</keyword>
<organism evidence="1 2">
    <name type="scientific">Nostoc linckia FACHB-391</name>
    <dbReference type="NCBI Taxonomy" id="2692906"/>
    <lineage>
        <taxon>Bacteria</taxon>
        <taxon>Bacillati</taxon>
        <taxon>Cyanobacteriota</taxon>
        <taxon>Cyanophyceae</taxon>
        <taxon>Nostocales</taxon>
        <taxon>Nostocaceae</taxon>
        <taxon>Nostoc</taxon>
    </lineage>
</organism>
<dbReference type="EMBL" id="JACJTE010000006">
    <property type="protein sequence ID" value="MBD2560519.1"/>
    <property type="molecule type" value="Genomic_DNA"/>
</dbReference>
<dbReference type="Proteomes" id="UP000604661">
    <property type="component" value="Unassembled WGS sequence"/>
</dbReference>
<keyword evidence="2" id="KW-1185">Reference proteome</keyword>
<dbReference type="RefSeq" id="WP_190897613.1">
    <property type="nucleotide sequence ID" value="NZ_JACJTE010000006.1"/>
</dbReference>
<gene>
    <name evidence="1" type="ORF">H6G95_07785</name>
</gene>
<name>A0ABR8ESI0_NOSLI</name>